<protein>
    <submittedName>
        <fullName evidence="1">Uncharacterized protein</fullName>
    </submittedName>
</protein>
<proteinExistence type="predicted"/>
<evidence type="ECO:0000313" key="2">
    <source>
        <dbReference type="Proteomes" id="UP001230649"/>
    </source>
</evidence>
<dbReference type="EMBL" id="JASBWS010000036">
    <property type="protein sequence ID" value="KAJ9107761.1"/>
    <property type="molecule type" value="Genomic_DNA"/>
</dbReference>
<evidence type="ECO:0000313" key="1">
    <source>
        <dbReference type="EMBL" id="KAJ9107761.1"/>
    </source>
</evidence>
<dbReference type="Proteomes" id="UP001230649">
    <property type="component" value="Unassembled WGS sequence"/>
</dbReference>
<gene>
    <name evidence="1" type="ORF">QFC20_003706</name>
</gene>
<organism evidence="1 2">
    <name type="scientific">Naganishia adeliensis</name>
    <dbReference type="NCBI Taxonomy" id="92952"/>
    <lineage>
        <taxon>Eukaryota</taxon>
        <taxon>Fungi</taxon>
        <taxon>Dikarya</taxon>
        <taxon>Basidiomycota</taxon>
        <taxon>Agaricomycotina</taxon>
        <taxon>Tremellomycetes</taxon>
        <taxon>Filobasidiales</taxon>
        <taxon>Filobasidiaceae</taxon>
        <taxon>Naganishia</taxon>
    </lineage>
</organism>
<sequence length="161" mass="18000">MNHGKTHEGCENNDYKSLPAISGDIEPLLVDAKAKANELLKNGVSEDFTEEATYRLLHDCGCIVHAAGRVVGFLAIAPKAQTALRQGTLWHYLALMEANEQFQKDLISVTQKLSDWLSANFSHTVVDCILERMGFHLLRWNEAGRQPPLEVLFKGGLRLRD</sequence>
<accession>A0ACC2W9M1</accession>
<reference evidence="1" key="1">
    <citation type="submission" date="2023-04" db="EMBL/GenBank/DDBJ databases">
        <title>Draft Genome sequencing of Naganishia species isolated from polar environments using Oxford Nanopore Technology.</title>
        <authorList>
            <person name="Leo P."/>
            <person name="Venkateswaran K."/>
        </authorList>
    </citation>
    <scope>NUCLEOTIDE SEQUENCE</scope>
    <source>
        <strain evidence="1">MNA-CCFEE 5262</strain>
    </source>
</reference>
<keyword evidence="2" id="KW-1185">Reference proteome</keyword>
<name>A0ACC2W9M1_9TREE</name>
<comment type="caution">
    <text evidence="1">The sequence shown here is derived from an EMBL/GenBank/DDBJ whole genome shotgun (WGS) entry which is preliminary data.</text>
</comment>